<feature type="domain" description="CEP76/DRC7 peptidase-like" evidence="4">
    <location>
        <begin position="1369"/>
        <end position="1425"/>
    </location>
</feature>
<evidence type="ECO:0000259" key="2">
    <source>
        <dbReference type="Pfam" id="PF15625"/>
    </source>
</evidence>
<dbReference type="InterPro" id="IPR041510">
    <property type="entry name" value="DUF5523"/>
</dbReference>
<accession>A0ABQ9ET00</accession>
<feature type="region of interest" description="Disordered" evidence="1">
    <location>
        <begin position="216"/>
        <end position="297"/>
    </location>
</feature>
<dbReference type="PANTHER" id="PTHR20837">
    <property type="entry name" value="CENTROSOMAL PROTEIN-RELATED"/>
    <property type="match status" value="1"/>
</dbReference>
<reference evidence="5 6" key="1">
    <citation type="submission" date="2022-12" db="EMBL/GenBank/DDBJ databases">
        <title>Chromosome-level genome of Tegillarca granosa.</title>
        <authorList>
            <person name="Kim J."/>
        </authorList>
    </citation>
    <scope>NUCLEOTIDE SEQUENCE [LARGE SCALE GENOMIC DNA]</scope>
    <source>
        <strain evidence="5">Teg-2019</strain>
        <tissue evidence="5">Adductor muscle</tissue>
    </source>
</reference>
<proteinExistence type="predicted"/>
<dbReference type="Gene3D" id="2.60.40.150">
    <property type="entry name" value="C2 domain"/>
    <property type="match status" value="1"/>
</dbReference>
<organism evidence="5 6">
    <name type="scientific">Tegillarca granosa</name>
    <name type="common">Malaysian cockle</name>
    <name type="synonym">Anadara granosa</name>
    <dbReference type="NCBI Taxonomy" id="220873"/>
    <lineage>
        <taxon>Eukaryota</taxon>
        <taxon>Metazoa</taxon>
        <taxon>Spiralia</taxon>
        <taxon>Lophotrochozoa</taxon>
        <taxon>Mollusca</taxon>
        <taxon>Bivalvia</taxon>
        <taxon>Autobranchia</taxon>
        <taxon>Pteriomorphia</taxon>
        <taxon>Arcoida</taxon>
        <taxon>Arcoidea</taxon>
        <taxon>Arcidae</taxon>
        <taxon>Tegillarca</taxon>
    </lineage>
</organism>
<feature type="compositionally biased region" description="Basic and acidic residues" evidence="1">
    <location>
        <begin position="692"/>
        <end position="716"/>
    </location>
</feature>
<feature type="compositionally biased region" description="Basic and acidic residues" evidence="1">
    <location>
        <begin position="111"/>
        <end position="155"/>
    </location>
</feature>
<name>A0ABQ9ET00_TEGGR</name>
<dbReference type="Pfam" id="PF15625">
    <property type="entry name" value="CC2D2AN-C2"/>
    <property type="match status" value="1"/>
</dbReference>
<dbReference type="Pfam" id="PF17661">
    <property type="entry name" value="DUF5523"/>
    <property type="match status" value="1"/>
</dbReference>
<feature type="compositionally biased region" description="Basic and acidic residues" evidence="1">
    <location>
        <begin position="218"/>
        <end position="249"/>
    </location>
</feature>
<evidence type="ECO:0008006" key="7">
    <source>
        <dbReference type="Google" id="ProtNLM"/>
    </source>
</evidence>
<evidence type="ECO:0000259" key="3">
    <source>
        <dbReference type="Pfam" id="PF17661"/>
    </source>
</evidence>
<feature type="domain" description="CC2D2A N-terminal C2" evidence="2">
    <location>
        <begin position="714"/>
        <end position="887"/>
    </location>
</feature>
<sequence>MRTIKKESKQKIEETERREEEEDAAATLEVSEDGTVPMPPEEEEGEAEQTTAVTFREEPEADETEESAVKKLKRKKEKVEEEEVTPLKAEPTEEAPPPPPPTEPTPPPPAEEEHKEPAKTPRGASLKERMRNRLQKAKEEAVSEVREEEREERREKRLKRGKQRTRFDSEQLDEAEMERMEEKTRMLREKLKKRQPFKDKQVKEGIFMPTTEEAYEFFTREWEPEPEEETKPVVTEKAETEEKEKTEEEKKEEEEKEKKEGEEEAGPSEEKKEGDEEGKAKGKEEDEIPLLDAIIAEEPDDEGYGLVVVRRAEYDDSPEIEKKMQDMLFFPSSARIPSSEKVSESVQPRFLEDEGFYVGTKPDIAGSNLNKMEHRMLKLPDHMGREWFGEDGRLIVLPDPLRPTSSRPPVSEEQDPYLETVYRKAVMREFDNRYIDGSVDNSGFYQLDVDINSISFSHHHLFSREHVLAMRLTELYDQFLARRKKNMTEFLTEKLKALKSSALHLREHMLAHKSEHSYADRSNFEKRLLDYKYEIRQTRSLRDKEEGSDRTLLKHIIRTWKEIKAQRELQKYNNTNVLLEITREEVDKSRDQFLWKQEMEDELEEMREEHEEEYNRKMMLYQEEMTKWKNQQEAKKEAMKRQKKRDSKTSQKSKQSRQSKLSGEAAEQTEEEKKRDAEIINEEDYPQPDPPQKFDEATARQSIKDKVMEIRRRPGEPKLYPELTHTASITPTQQCPRGEQSRRDEISKCKIFIKIMFNQKEVSRTVAKPLNQDFKLTFGQIFNLKIVQWPESITFQIHEQRGFGSEMLAELCAGIPEASVTSLSVQLENLDFSSDHKVHHGHEGVGSGVPFSFGAKGTDRLILMTTGDLCCSVAWAVDEMGQPLAPPSGENQENLFSAIKKMDPLSAIGAAGVVDYDKLSKWFQESRLDPNDPSNADIVFMLKPKGETAQLMVVDYFRLEQLQEEFNFVTDEELEALKRFKLLQLRDTEVQEFRNFKMVPLNEREIPRDIFQEYEKKKKEDEKLRDTEKDIESHRAAVTKFMQRIREQVIRRFRMLAHQKRLEDMVFEEAVPNIAMIGTSLLKLSKRRRPLMVERKERKKVTATVLKDEEVKILVNITRAKYVPIRTHTSSGQKSSEGDKKATKNIVGDTLVQPFVEVMFQHHSVRTTVGDGPNPSFNEELNLPFKAPNQDYSPSSLQTVTDDIFLNLFDEVVIDIQEDDRERGSSVHQRIEKKWLGSLKIPFSTVYVNGKIEGTFQIKSPPVLLGYSFGNTEDDEFTIGKDGKTYLTFQSENFTCIKALKTVLRFSTTEDEKLLQYAEQWQTNLTNKFPNRDYKTTVIDVNGKSERIARYVSLIPFVSDSVVFPGLCDIWSTCDQFLQMLAGDEEEHAVLLCNFFLSIGKKAWLVIGKAIPEGPTAYVMTEEVILLNLNSCVLPESLYYFKTDDGYVIELTEKIEQKLKDKIMEWRNRFITRWNRHCTQIMRKLLPVTISDKIRISEQVSGFPINVPFTELNNLIETVYATGVHAQESSDVEFALAVYLDKIRKRLMMHVEGIPGNS</sequence>
<feature type="compositionally biased region" description="Basic and acidic residues" evidence="1">
    <location>
        <begin position="268"/>
        <end position="284"/>
    </location>
</feature>
<feature type="compositionally biased region" description="Basic and acidic residues" evidence="1">
    <location>
        <begin position="177"/>
        <end position="189"/>
    </location>
</feature>
<dbReference type="EMBL" id="JARBDR010000813">
    <property type="protein sequence ID" value="KAJ8306525.1"/>
    <property type="molecule type" value="Genomic_DNA"/>
</dbReference>
<dbReference type="Pfam" id="PF24656">
    <property type="entry name" value="CEPT76_peptidase"/>
    <property type="match status" value="1"/>
</dbReference>
<feature type="compositionally biased region" description="Pro residues" evidence="1">
    <location>
        <begin position="94"/>
        <end position="109"/>
    </location>
</feature>
<gene>
    <name evidence="5" type="ORF">KUTeg_017070</name>
</gene>
<dbReference type="Proteomes" id="UP001217089">
    <property type="component" value="Unassembled WGS sequence"/>
</dbReference>
<feature type="domain" description="DUF5523" evidence="3">
    <location>
        <begin position="158"/>
        <end position="424"/>
    </location>
</feature>
<evidence type="ECO:0000313" key="6">
    <source>
        <dbReference type="Proteomes" id="UP001217089"/>
    </source>
</evidence>
<dbReference type="InterPro" id="IPR035892">
    <property type="entry name" value="C2_domain_sf"/>
</dbReference>
<dbReference type="InterPro" id="IPR052434">
    <property type="entry name" value="Tectonic-like_complex_comp"/>
</dbReference>
<comment type="caution">
    <text evidence="5">The sequence shown here is derived from an EMBL/GenBank/DDBJ whole genome shotgun (WGS) entry which is preliminary data.</text>
</comment>
<keyword evidence="6" id="KW-1185">Reference proteome</keyword>
<dbReference type="InterPro" id="IPR028928">
    <property type="entry name" value="CC2D2AN-C2"/>
</dbReference>
<evidence type="ECO:0000313" key="5">
    <source>
        <dbReference type="EMBL" id="KAJ8306525.1"/>
    </source>
</evidence>
<protein>
    <recommendedName>
        <fullName evidence="7">C2 domain-containing protein</fullName>
    </recommendedName>
</protein>
<feature type="region of interest" description="Disordered" evidence="1">
    <location>
        <begin position="1"/>
        <end position="196"/>
    </location>
</feature>
<evidence type="ECO:0000259" key="4">
    <source>
        <dbReference type="Pfam" id="PF24656"/>
    </source>
</evidence>
<feature type="region of interest" description="Disordered" evidence="1">
    <location>
        <begin position="628"/>
        <end position="719"/>
    </location>
</feature>
<feature type="compositionally biased region" description="Basic and acidic residues" evidence="1">
    <location>
        <begin position="628"/>
        <end position="640"/>
    </location>
</feature>
<dbReference type="InterPro" id="IPR056290">
    <property type="entry name" value="CEPT76/DRC7_peptidase-like_dom"/>
</dbReference>
<evidence type="ECO:0000256" key="1">
    <source>
        <dbReference type="SAM" id="MobiDB-lite"/>
    </source>
</evidence>
<feature type="compositionally biased region" description="Acidic residues" evidence="1">
    <location>
        <begin position="285"/>
        <end position="297"/>
    </location>
</feature>
<dbReference type="PANTHER" id="PTHR20837:SF0">
    <property type="entry name" value="COILED-COIL AND C2 DOMAIN-CONTAINING PROTEIN 2A"/>
    <property type="match status" value="1"/>
</dbReference>
<feature type="compositionally biased region" description="Low complexity" evidence="1">
    <location>
        <begin position="650"/>
        <end position="662"/>
    </location>
</feature>
<feature type="compositionally biased region" description="Basic and acidic residues" evidence="1">
    <location>
        <begin position="1"/>
        <end position="18"/>
    </location>
</feature>